<reference evidence="4" key="1">
    <citation type="submission" date="2019-08" db="EMBL/GenBank/DDBJ databases">
        <title>Limnoglobus roseus gen. nov., sp. nov., a novel freshwater planctomycete with a giant genome from the family Gemmataceae.</title>
        <authorList>
            <person name="Kulichevskaya I.S."/>
            <person name="Naumoff D.G."/>
            <person name="Miroshnikov K."/>
            <person name="Ivanova A."/>
            <person name="Philippov D.A."/>
            <person name="Hakobyan A."/>
            <person name="Rijpstra I.C."/>
            <person name="Sinninghe Damste J.S."/>
            <person name="Liesack W."/>
            <person name="Dedysh S.N."/>
        </authorList>
    </citation>
    <scope>NUCLEOTIDE SEQUENCE [LARGE SCALE GENOMIC DNA]</scope>
    <source>
        <strain evidence="4">PX52</strain>
    </source>
</reference>
<evidence type="ECO:0000313" key="3">
    <source>
        <dbReference type="EMBL" id="QEL19870.1"/>
    </source>
</evidence>
<keyword evidence="4" id="KW-1185">Reference proteome</keyword>
<evidence type="ECO:0000256" key="1">
    <source>
        <dbReference type="SAM" id="Phobius"/>
    </source>
</evidence>
<sequence length="176" mass="18693">MKNSNSVVAVFDSHDQAEAAVRKLQKDGFDMKKLSIVGKDYHTEEHVVGYYNAGDRMMYWGKQGAFWGGFWGLLFGSAFFWVPAVGPLLMAGPLVASFIAALEGAAVVGGLSALGAALASVGIPENSIVQYETEVKNGKLLLVAHGTVDQVEKARGLLGHSKANVTVHDKADMAIA</sequence>
<feature type="transmembrane region" description="Helical" evidence="1">
    <location>
        <begin position="64"/>
        <end position="82"/>
    </location>
</feature>
<dbReference type="Proteomes" id="UP000324974">
    <property type="component" value="Chromosome"/>
</dbReference>
<gene>
    <name evidence="3" type="ORF">PX52LOC_06951</name>
</gene>
<accession>A0A5C1ALM8</accession>
<organism evidence="3 4">
    <name type="scientific">Limnoglobus roseus</name>
    <dbReference type="NCBI Taxonomy" id="2598579"/>
    <lineage>
        <taxon>Bacteria</taxon>
        <taxon>Pseudomonadati</taxon>
        <taxon>Planctomycetota</taxon>
        <taxon>Planctomycetia</taxon>
        <taxon>Gemmatales</taxon>
        <taxon>Gemmataceae</taxon>
        <taxon>Limnoglobus</taxon>
    </lineage>
</organism>
<dbReference type="OrthoDB" id="515952at2"/>
<protein>
    <recommendedName>
        <fullName evidence="2">General stress protein 17M-like domain-containing protein</fullName>
    </recommendedName>
</protein>
<evidence type="ECO:0000259" key="2">
    <source>
        <dbReference type="Pfam" id="PF11181"/>
    </source>
</evidence>
<keyword evidence="1" id="KW-1133">Transmembrane helix</keyword>
<keyword evidence="1" id="KW-0472">Membrane</keyword>
<dbReference type="PANTHER" id="PTHR36109:SF2">
    <property type="entry name" value="MEMBRANE PROTEIN"/>
    <property type="match status" value="1"/>
</dbReference>
<dbReference type="RefSeq" id="WP_149114214.1">
    <property type="nucleotide sequence ID" value="NZ_CP042425.1"/>
</dbReference>
<keyword evidence="1" id="KW-0812">Transmembrane</keyword>
<name>A0A5C1ALM8_9BACT</name>
<dbReference type="AlphaFoldDB" id="A0A5C1ALM8"/>
<dbReference type="EMBL" id="CP042425">
    <property type="protein sequence ID" value="QEL19870.1"/>
    <property type="molecule type" value="Genomic_DNA"/>
</dbReference>
<proteinExistence type="predicted"/>
<feature type="domain" description="General stress protein 17M-like" evidence="2">
    <location>
        <begin position="7"/>
        <end position="74"/>
    </location>
</feature>
<dbReference type="PANTHER" id="PTHR36109">
    <property type="entry name" value="MEMBRANE PROTEIN-RELATED"/>
    <property type="match status" value="1"/>
</dbReference>
<dbReference type="InterPro" id="IPR052948">
    <property type="entry name" value="Low_temp-induced_all0457"/>
</dbReference>
<feature type="transmembrane region" description="Helical" evidence="1">
    <location>
        <begin position="94"/>
        <end position="118"/>
    </location>
</feature>
<dbReference type="KEGG" id="lrs:PX52LOC_06951"/>
<evidence type="ECO:0000313" key="4">
    <source>
        <dbReference type="Proteomes" id="UP000324974"/>
    </source>
</evidence>
<dbReference type="InterPro" id="IPR025889">
    <property type="entry name" value="GSP17M-like_dom"/>
</dbReference>
<dbReference type="Pfam" id="PF11181">
    <property type="entry name" value="YflT"/>
    <property type="match status" value="1"/>
</dbReference>